<dbReference type="InterPro" id="IPR002895">
    <property type="entry name" value="Paramecium_SA"/>
</dbReference>
<evidence type="ECO:0000313" key="3">
    <source>
        <dbReference type="Proteomes" id="UP000689195"/>
    </source>
</evidence>
<feature type="signal peptide" evidence="1">
    <location>
        <begin position="1"/>
        <end position="19"/>
    </location>
</feature>
<dbReference type="OrthoDB" id="317374at2759"/>
<dbReference type="Pfam" id="PF01508">
    <property type="entry name" value="Paramecium_SA"/>
    <property type="match status" value="1"/>
</dbReference>
<dbReference type="SMART" id="SM00639">
    <property type="entry name" value="PSA"/>
    <property type="match status" value="7"/>
</dbReference>
<protein>
    <submittedName>
        <fullName evidence="2">Uncharacterized protein</fullName>
    </submittedName>
</protein>
<organism evidence="2 3">
    <name type="scientific">Paramecium pentaurelia</name>
    <dbReference type="NCBI Taxonomy" id="43138"/>
    <lineage>
        <taxon>Eukaryota</taxon>
        <taxon>Sar</taxon>
        <taxon>Alveolata</taxon>
        <taxon>Ciliophora</taxon>
        <taxon>Intramacronucleata</taxon>
        <taxon>Oligohymenophorea</taxon>
        <taxon>Peniculida</taxon>
        <taxon>Parameciidae</taxon>
        <taxon>Paramecium</taxon>
    </lineage>
</organism>
<feature type="chain" id="PRO_5035733193" evidence="1">
    <location>
        <begin position="20"/>
        <end position="1454"/>
    </location>
</feature>
<dbReference type="EMBL" id="CAJJDO010000136">
    <property type="protein sequence ID" value="CAD8204267.1"/>
    <property type="molecule type" value="Genomic_DNA"/>
</dbReference>
<gene>
    <name evidence="2" type="ORF">PPENT_87.1.T1360122</name>
</gene>
<evidence type="ECO:0000313" key="2">
    <source>
        <dbReference type="EMBL" id="CAD8204267.1"/>
    </source>
</evidence>
<keyword evidence="3" id="KW-1185">Reference proteome</keyword>
<proteinExistence type="predicted"/>
<dbReference type="Proteomes" id="UP000689195">
    <property type="component" value="Unassembled WGS sequence"/>
</dbReference>
<accession>A0A8S1XT18</accession>
<sequence length="1454" mass="165256">MKQNIISLIIIAFGAICVAQLTIQITHQCECSQFSQNSCGTQYSDQSCFWNSTSQVCQRKGCQQLYSQETCLQNFAECYWNGSKCQQFTSCSQLTYQNMSCTQQNIQCGQFVSNSTNCLPLDQLPQCTFFNQDQCTPQQIGYQGTLCFLDSAQQCQTATSCSQLQTQSQCTQWKNTCQWNSTNMECVQLQCNSFTNQQTCTNIILGLNPQTIMPCQFLNGTCQQVYSAQSLNAQDCSSITLSTHYWIQANNNTGACIPCNILNNYQPNNKCSCSSFLSEQCQSSSYCQWSNGECNPVVCNQILDQLACLQNLECSWNNNQCQTFQGCPPASSQQYCIESSFNCLIYNYPSCQSLSENSCSKIYYQYQCQSQLGYCYWSGNLCKQVQSCNQITQQRLCYRFGYACTWENGRCQQLTCNKIQFQNNCIYTIPQLYTNDVQPCIWQNGKCQNLNSVNSLDVAQCQSISFDTYKWTGSRCVKCIQSQQQIQSFLQLPNQCQCYQLFTYQQCQQISYCNWTGVYCQPYLCSNISNQASCASNPNCYWINNQCETFKQCNILQGASQSECIVQSINCPASDGTNCQDKQYLQACSSYLKQNLCQYALGSNGICLWQSNSCQVLSKCSQINTQQDCQYFKKQCYWGTSCQPASCSQFSTAETCQFYYTSINSYNTVPCQWNSTTGVCTQPTDYMTQLNSNNCQTNTNKGARWSQALNICLSCQAPKPPNPNQCSCSQLVSSINCMQSLQCQWNTQTNSCQQLPCTNLSQQLCIQNSQCMWNGSCQQFTLCSSLKGTTSEECAAQSLYCPYYNPIKKQCQVASKVEIQDCWGVTQQNCNFFVPPSYYCGWNYSLNQCYLFNQSQCENYYGQSQCQSIPYCYYQNGCKLKQCQHFYTKESCTFTFDPQNWNNIQSCSWLNGSCIPANNLFSEQTCFTNTDQTARWSSNIKDGFCIPCNLPLQQVIVPKNQCLCSQLLTYQECDQASCYWYGSFCNDKYCGGLNQIDCIQSYQCYWMYSTNFSQGGYCEQLDYKELIYQKDPCTRLRGNNSLECLSQSLLCPVSLNGICQNRALLQTCQSMNTLQLCSNGIGQEGYCTYENQQCQILTSCSQLKTQSECSVFNKSCQFVTTSGKCEQLSCSSYTTIESCTYIIQNINQANIQVCFWSIDTKTCSSASYLIQFTFESCYSNTGGTYHWSNTQTTQGSCVSCQLNRIKPKNTCSCTLLNQVECTLSKPVCKLNQNNQCVKSQCNEIFDSVHCSQQNECMWNKNQCVTFTKCTDLNGTTNLDCVAQSLQCQTTQNGICQSASSLNSCEKYSQSQCKLGRLGSEGFCYFNEAKNACQVISSCDSVNNLQYCEKLNPACKWSYNFIKCVPFQCQDYRYEEECTNVIVNLQDPQIELCVWQNYKCVPFVDTYYKFDDAICYVKSDHTYRWVKEDKFGVRCQQCLQAYLINIIAIVLLIYI</sequence>
<name>A0A8S1XT18_9CILI</name>
<evidence type="ECO:0000256" key="1">
    <source>
        <dbReference type="SAM" id="SignalP"/>
    </source>
</evidence>
<reference evidence="2" key="1">
    <citation type="submission" date="2021-01" db="EMBL/GenBank/DDBJ databases">
        <authorList>
            <consortium name="Genoscope - CEA"/>
            <person name="William W."/>
        </authorList>
    </citation>
    <scope>NUCLEOTIDE SEQUENCE</scope>
</reference>
<comment type="caution">
    <text evidence="2">The sequence shown here is derived from an EMBL/GenBank/DDBJ whole genome shotgun (WGS) entry which is preliminary data.</text>
</comment>
<keyword evidence="1" id="KW-0732">Signal</keyword>